<evidence type="ECO:0000256" key="5">
    <source>
        <dbReference type="ARBA" id="ARBA00022692"/>
    </source>
</evidence>
<keyword evidence="3" id="KW-0813">Transport</keyword>
<evidence type="ECO:0000256" key="2">
    <source>
        <dbReference type="ARBA" id="ARBA00009142"/>
    </source>
</evidence>
<comment type="similarity">
    <text evidence="2 8">Belongs to the 4-toluene sulfonate uptake permease (TSUP) (TC 2.A.102) family.</text>
</comment>
<reference evidence="9" key="1">
    <citation type="submission" date="2018-07" db="EMBL/GenBank/DDBJ databases">
        <authorList>
            <consortium name="GenomeTrakr network: Whole genome sequencing for foodborne pathogen traceback"/>
        </authorList>
    </citation>
    <scope>NUCLEOTIDE SEQUENCE</scope>
    <source>
        <strain evidence="9">CFSAN056582</strain>
    </source>
</reference>
<feature type="transmembrane region" description="Helical" evidence="8">
    <location>
        <begin position="163"/>
        <end position="182"/>
    </location>
</feature>
<feature type="transmembrane region" description="Helical" evidence="8">
    <location>
        <begin position="110"/>
        <end position="129"/>
    </location>
</feature>
<comment type="caution">
    <text evidence="9">The sequence shown here is derived from an EMBL/GenBank/DDBJ whole genome shotgun (WGS) entry which is preliminary data.</text>
</comment>
<gene>
    <name evidence="9" type="ORF">BRO79_04800</name>
</gene>
<comment type="subcellular location">
    <subcellularLocation>
        <location evidence="8">Cell inner membrane</location>
        <topology evidence="8">Multi-pass membrane protein</topology>
    </subcellularLocation>
    <subcellularLocation>
        <location evidence="1">Cell membrane</location>
        <topology evidence="1">Multi-pass membrane protein</topology>
    </subcellularLocation>
</comment>
<feature type="transmembrane region" description="Helical" evidence="8">
    <location>
        <begin position="141"/>
        <end position="157"/>
    </location>
</feature>
<dbReference type="InterPro" id="IPR052017">
    <property type="entry name" value="TSUP"/>
</dbReference>
<keyword evidence="8" id="KW-0997">Cell inner membrane</keyword>
<name>A0A5U6SE15_SALER</name>
<dbReference type="GO" id="GO:0005886">
    <property type="term" value="C:plasma membrane"/>
    <property type="evidence" value="ECO:0007669"/>
    <property type="project" value="UniProtKB-SubCell"/>
</dbReference>
<dbReference type="NCBIfam" id="NF007909">
    <property type="entry name" value="PRK10621.1"/>
    <property type="match status" value="1"/>
</dbReference>
<organism evidence="9">
    <name type="scientific">Salmonella enterica</name>
    <name type="common">Salmonella choleraesuis</name>
    <dbReference type="NCBI Taxonomy" id="28901"/>
    <lineage>
        <taxon>Bacteria</taxon>
        <taxon>Pseudomonadati</taxon>
        <taxon>Pseudomonadota</taxon>
        <taxon>Gammaproteobacteria</taxon>
        <taxon>Enterobacterales</taxon>
        <taxon>Enterobacteriaceae</taxon>
        <taxon>Salmonella</taxon>
    </lineage>
</organism>
<keyword evidence="5 8" id="KW-0812">Transmembrane</keyword>
<feature type="transmembrane region" description="Helical" evidence="8">
    <location>
        <begin position="194"/>
        <end position="219"/>
    </location>
</feature>
<dbReference type="Pfam" id="PF01925">
    <property type="entry name" value="TauE"/>
    <property type="match status" value="1"/>
</dbReference>
<feature type="transmembrane region" description="Helical" evidence="8">
    <location>
        <begin position="239"/>
        <end position="257"/>
    </location>
</feature>
<evidence type="ECO:0000256" key="7">
    <source>
        <dbReference type="ARBA" id="ARBA00023136"/>
    </source>
</evidence>
<feature type="transmembrane region" description="Helical" evidence="8">
    <location>
        <begin position="87"/>
        <end position="104"/>
    </location>
</feature>
<feature type="transmembrane region" description="Helical" evidence="8">
    <location>
        <begin position="36"/>
        <end position="57"/>
    </location>
</feature>
<dbReference type="AlphaFoldDB" id="A0A5U6SE15"/>
<accession>A0A5U6SE15</accession>
<keyword evidence="6 8" id="KW-1133">Transmembrane helix</keyword>
<evidence type="ECO:0000256" key="3">
    <source>
        <dbReference type="ARBA" id="ARBA00022448"/>
    </source>
</evidence>
<keyword evidence="7 8" id="KW-0472">Membrane</keyword>
<dbReference type="EMBL" id="AAGRCI010000003">
    <property type="protein sequence ID" value="EBR0842794.1"/>
    <property type="molecule type" value="Genomic_DNA"/>
</dbReference>
<evidence type="ECO:0000256" key="4">
    <source>
        <dbReference type="ARBA" id="ARBA00022475"/>
    </source>
</evidence>
<evidence type="ECO:0000313" key="9">
    <source>
        <dbReference type="EMBL" id="EBR0842794.1"/>
    </source>
</evidence>
<keyword evidence="4 8" id="KW-1003">Cell membrane</keyword>
<dbReference type="PANTHER" id="PTHR30269">
    <property type="entry name" value="TRANSMEMBRANE PROTEIN YFCA"/>
    <property type="match status" value="1"/>
</dbReference>
<protein>
    <recommendedName>
        <fullName evidence="8">Probable membrane transporter protein</fullName>
    </recommendedName>
</protein>
<proteinExistence type="inferred from homology"/>
<evidence type="ECO:0000256" key="6">
    <source>
        <dbReference type="ARBA" id="ARBA00022989"/>
    </source>
</evidence>
<sequence>MDNFYDLFMVSPLLLLLVVLFFVAVLAGFIDSIAGGGGLLTIPALMAAGMSPANALATNKLQACGGSLSSSLYFIRRKVVNLAEQKLNILMTFIGSMSGALLVQHVQADILRQILPILVIFIGLYFLLMPKLGEEDRQRRLYGLPFALIAGGCVGFYDGFFGPAAGSFYALAFVTLCGYNLAKSTAHAKVLNATSNVGGLLLFIIGGKVIWATGFVMLVGQFLGARMGSRLVLSKGQKLIRPMIVIVSAVMSARLLYDSHGQEILHWLGMN</sequence>
<dbReference type="PANTHER" id="PTHR30269:SF0">
    <property type="entry name" value="MEMBRANE TRANSPORTER PROTEIN YFCA-RELATED"/>
    <property type="match status" value="1"/>
</dbReference>
<evidence type="ECO:0000256" key="1">
    <source>
        <dbReference type="ARBA" id="ARBA00004651"/>
    </source>
</evidence>
<evidence type="ECO:0000256" key="8">
    <source>
        <dbReference type="RuleBase" id="RU363041"/>
    </source>
</evidence>
<feature type="transmembrane region" description="Helical" evidence="8">
    <location>
        <begin position="7"/>
        <end position="30"/>
    </location>
</feature>
<dbReference type="InterPro" id="IPR002781">
    <property type="entry name" value="TM_pro_TauE-like"/>
</dbReference>